<dbReference type="PROSITE" id="PS51669">
    <property type="entry name" value="4FE4S_MOW_BIS_MGD"/>
    <property type="match status" value="1"/>
</dbReference>
<evidence type="ECO:0000256" key="1">
    <source>
        <dbReference type="ARBA" id="ARBA00022723"/>
    </source>
</evidence>
<dbReference type="GO" id="GO:0046872">
    <property type="term" value="F:metal ion binding"/>
    <property type="evidence" value="ECO:0007669"/>
    <property type="project" value="UniProtKB-KW"/>
</dbReference>
<dbReference type="Gene3D" id="3.40.50.740">
    <property type="match status" value="1"/>
</dbReference>
<dbReference type="InterPro" id="IPR006963">
    <property type="entry name" value="Mopterin_OxRdtase_4Fe-4S_dom"/>
</dbReference>
<dbReference type="SMART" id="SM00926">
    <property type="entry name" value="Molybdop_Fe4S4"/>
    <property type="match status" value="1"/>
</dbReference>
<dbReference type="InterPro" id="IPR050612">
    <property type="entry name" value="Prok_Mopterin_Oxidored"/>
</dbReference>
<feature type="domain" description="4Fe-4S Mo/W bis-MGD-type" evidence="4">
    <location>
        <begin position="7"/>
        <end position="62"/>
    </location>
</feature>
<evidence type="ECO:0000256" key="2">
    <source>
        <dbReference type="ARBA" id="ARBA00023004"/>
    </source>
</evidence>
<sequence>MTETGNVQRIPGYCALCTSKCGCISVVKDERMIALEPDPSHPTGQALCGKGRAAPELVHHDERLLYPLRRTRPKGEADPGWERISWDEALDTVASELNAIAAQHGPESVAFGITTPSGTGLQDAYTWVERLRHAFGSPNAVFGTEICNFHRDDVYAFTFGVGTPMPDFTNTDCILLWGHNPSATWLAYASRVAAAKARGAKLVVVDPRREGLANKADQWLRVRPGSDGALALGLAHVLIKSGNFDADFVRN</sequence>
<dbReference type="Gene3D" id="2.20.25.90">
    <property type="entry name" value="ADC-like domains"/>
    <property type="match status" value="1"/>
</dbReference>
<feature type="non-terminal residue" evidence="5">
    <location>
        <position position="251"/>
    </location>
</feature>
<dbReference type="EMBL" id="UINC01126814">
    <property type="protein sequence ID" value="SVD05535.1"/>
    <property type="molecule type" value="Genomic_DNA"/>
</dbReference>
<dbReference type="Pfam" id="PF04879">
    <property type="entry name" value="Molybdop_Fe4S4"/>
    <property type="match status" value="1"/>
</dbReference>
<proteinExistence type="predicted"/>
<keyword evidence="2" id="KW-0408">Iron</keyword>
<gene>
    <name evidence="5" type="ORF">METZ01_LOCUS358389</name>
</gene>
<organism evidence="5">
    <name type="scientific">marine metagenome</name>
    <dbReference type="NCBI Taxonomy" id="408172"/>
    <lineage>
        <taxon>unclassified sequences</taxon>
        <taxon>metagenomes</taxon>
        <taxon>ecological metagenomes</taxon>
    </lineage>
</organism>
<evidence type="ECO:0000259" key="4">
    <source>
        <dbReference type="PROSITE" id="PS51669"/>
    </source>
</evidence>
<dbReference type="Gene3D" id="3.40.228.10">
    <property type="entry name" value="Dimethylsulfoxide Reductase, domain 2"/>
    <property type="match status" value="1"/>
</dbReference>
<dbReference type="AlphaFoldDB" id="A0A382S7X9"/>
<dbReference type="GO" id="GO:0016491">
    <property type="term" value="F:oxidoreductase activity"/>
    <property type="evidence" value="ECO:0007669"/>
    <property type="project" value="InterPro"/>
</dbReference>
<dbReference type="PANTHER" id="PTHR43742">
    <property type="entry name" value="TRIMETHYLAMINE-N-OXIDE REDUCTASE"/>
    <property type="match status" value="1"/>
</dbReference>
<dbReference type="GO" id="GO:0051536">
    <property type="term" value="F:iron-sulfur cluster binding"/>
    <property type="evidence" value="ECO:0007669"/>
    <property type="project" value="UniProtKB-KW"/>
</dbReference>
<keyword evidence="1" id="KW-0479">Metal-binding</keyword>
<accession>A0A382S7X9</accession>
<protein>
    <recommendedName>
        <fullName evidence="4">4Fe-4S Mo/W bis-MGD-type domain-containing protein</fullName>
    </recommendedName>
</protein>
<reference evidence="5" key="1">
    <citation type="submission" date="2018-05" db="EMBL/GenBank/DDBJ databases">
        <authorList>
            <person name="Lanie J.A."/>
            <person name="Ng W.-L."/>
            <person name="Kazmierczak K.M."/>
            <person name="Andrzejewski T.M."/>
            <person name="Davidsen T.M."/>
            <person name="Wayne K.J."/>
            <person name="Tettelin H."/>
            <person name="Glass J.I."/>
            <person name="Rusch D."/>
            <person name="Podicherti R."/>
            <person name="Tsui H.-C.T."/>
            <person name="Winkler M.E."/>
        </authorList>
    </citation>
    <scope>NUCLEOTIDE SEQUENCE</scope>
</reference>
<evidence type="ECO:0000256" key="3">
    <source>
        <dbReference type="ARBA" id="ARBA00023014"/>
    </source>
</evidence>
<dbReference type="InterPro" id="IPR006656">
    <property type="entry name" value="Mopterin_OxRdtase"/>
</dbReference>
<keyword evidence="3" id="KW-0411">Iron-sulfur</keyword>
<dbReference type="SUPFAM" id="SSF53706">
    <property type="entry name" value="Formate dehydrogenase/DMSO reductase, domains 1-3"/>
    <property type="match status" value="1"/>
</dbReference>
<evidence type="ECO:0000313" key="5">
    <source>
        <dbReference type="EMBL" id="SVD05535.1"/>
    </source>
</evidence>
<dbReference type="Pfam" id="PF00384">
    <property type="entry name" value="Molybdopterin"/>
    <property type="match status" value="1"/>
</dbReference>
<dbReference type="PANTHER" id="PTHR43742:SF6">
    <property type="entry name" value="OXIDOREDUCTASE YYAE-RELATED"/>
    <property type="match status" value="1"/>
</dbReference>
<name>A0A382S7X9_9ZZZZ</name>